<organism evidence="2 3">
    <name type="scientific">Ceratodon purpureus</name>
    <name type="common">Fire moss</name>
    <name type="synonym">Dicranum purpureum</name>
    <dbReference type="NCBI Taxonomy" id="3225"/>
    <lineage>
        <taxon>Eukaryota</taxon>
        <taxon>Viridiplantae</taxon>
        <taxon>Streptophyta</taxon>
        <taxon>Embryophyta</taxon>
        <taxon>Bryophyta</taxon>
        <taxon>Bryophytina</taxon>
        <taxon>Bryopsida</taxon>
        <taxon>Dicranidae</taxon>
        <taxon>Pseudoditrichales</taxon>
        <taxon>Ditrichaceae</taxon>
        <taxon>Ceratodon</taxon>
    </lineage>
</organism>
<protein>
    <submittedName>
        <fullName evidence="2">Uncharacterized protein</fullName>
    </submittedName>
</protein>
<dbReference type="Proteomes" id="UP000822688">
    <property type="component" value="Chromosome 2"/>
</dbReference>
<reference evidence="2" key="1">
    <citation type="submission" date="2020-06" db="EMBL/GenBank/DDBJ databases">
        <title>WGS assembly of Ceratodon purpureus strain R40.</title>
        <authorList>
            <person name="Carey S.B."/>
            <person name="Jenkins J."/>
            <person name="Shu S."/>
            <person name="Lovell J.T."/>
            <person name="Sreedasyam A."/>
            <person name="Maumus F."/>
            <person name="Tiley G.P."/>
            <person name="Fernandez-Pozo N."/>
            <person name="Barry K."/>
            <person name="Chen C."/>
            <person name="Wang M."/>
            <person name="Lipzen A."/>
            <person name="Daum C."/>
            <person name="Saski C.A."/>
            <person name="Payton A.C."/>
            <person name="Mcbreen J.C."/>
            <person name="Conrad R.E."/>
            <person name="Kollar L.M."/>
            <person name="Olsson S."/>
            <person name="Huttunen S."/>
            <person name="Landis J.B."/>
            <person name="Wickett N.J."/>
            <person name="Johnson M.G."/>
            <person name="Rensing S.A."/>
            <person name="Grimwood J."/>
            <person name="Schmutz J."/>
            <person name="Mcdaniel S.F."/>
        </authorList>
    </citation>
    <scope>NUCLEOTIDE SEQUENCE</scope>
    <source>
        <strain evidence="2">R40</strain>
    </source>
</reference>
<sequence>MRPRIQDPGSTTLEFLHFQAASGTCKVCFAQVQVRCHSVQRQSSVKEYNTMAGRTWKVAVLVAVMTILAFLEFRTVEAQISGCGQCAANAYCYYNSCICRRGWYGDGYIGSGYSGCQRRRLRTWQVVVSIIGAILGALLILCVCLACVRNCLLRRRARSGPFVQQPQPGPGDPVYGYPQQASYPQQGVPMYQTNMNMNQKVPGPAGVV</sequence>
<dbReference type="AlphaFoldDB" id="A0A8T0IZF1"/>
<accession>A0A8T0IZF1</accession>
<proteinExistence type="predicted"/>
<evidence type="ECO:0000313" key="2">
    <source>
        <dbReference type="EMBL" id="KAG0589100.1"/>
    </source>
</evidence>
<feature type="transmembrane region" description="Helical" evidence="1">
    <location>
        <begin position="124"/>
        <end position="148"/>
    </location>
</feature>
<comment type="caution">
    <text evidence="2">The sequence shown here is derived from an EMBL/GenBank/DDBJ whole genome shotgun (WGS) entry which is preliminary data.</text>
</comment>
<gene>
    <name evidence="2" type="ORF">KC19_2G291400</name>
</gene>
<name>A0A8T0IZF1_CERPU</name>
<keyword evidence="1" id="KW-0812">Transmembrane</keyword>
<evidence type="ECO:0000313" key="3">
    <source>
        <dbReference type="Proteomes" id="UP000822688"/>
    </source>
</evidence>
<keyword evidence="3" id="KW-1185">Reference proteome</keyword>
<keyword evidence="1" id="KW-0472">Membrane</keyword>
<evidence type="ECO:0000256" key="1">
    <source>
        <dbReference type="SAM" id="Phobius"/>
    </source>
</evidence>
<dbReference type="EMBL" id="CM026422">
    <property type="protein sequence ID" value="KAG0589100.1"/>
    <property type="molecule type" value="Genomic_DNA"/>
</dbReference>
<keyword evidence="1" id="KW-1133">Transmembrane helix</keyword>